<evidence type="ECO:0000313" key="1">
    <source>
        <dbReference type="EMBL" id="RBQ12021.1"/>
    </source>
</evidence>
<proteinExistence type="predicted"/>
<protein>
    <submittedName>
        <fullName evidence="1">Uncharacterized protein</fullName>
    </submittedName>
</protein>
<name>A0A366LDT1_9SPHI</name>
<comment type="caution">
    <text evidence="1">The sequence shown here is derived from an EMBL/GenBank/DDBJ whole genome shotgun (WGS) entry which is preliminary data.</text>
</comment>
<dbReference type="RefSeq" id="WP_113947100.1">
    <property type="nucleotide sequence ID" value="NZ_QNQU01000001.1"/>
</dbReference>
<accession>A0A366LDT1</accession>
<keyword evidence="2" id="KW-1185">Reference proteome</keyword>
<dbReference type="EMBL" id="QNQU01000001">
    <property type="protein sequence ID" value="RBQ12021.1"/>
    <property type="molecule type" value="Genomic_DNA"/>
</dbReference>
<gene>
    <name evidence="1" type="ORF">DRW42_01830</name>
</gene>
<dbReference type="AlphaFoldDB" id="A0A366LDT1"/>
<dbReference type="Proteomes" id="UP000252081">
    <property type="component" value="Unassembled WGS sequence"/>
</dbReference>
<reference evidence="1 2" key="1">
    <citation type="submission" date="2018-07" db="EMBL/GenBank/DDBJ databases">
        <title>A draft genome of a endophytic bacteria, a new species of Pedobacter.</title>
        <authorList>
            <person name="Zhang Z.D."/>
            <person name="Chen Z.J."/>
        </authorList>
    </citation>
    <scope>NUCLEOTIDE SEQUENCE [LARGE SCALE GENOMIC DNA]</scope>
    <source>
        <strain evidence="1 2">RS10</strain>
    </source>
</reference>
<evidence type="ECO:0000313" key="2">
    <source>
        <dbReference type="Proteomes" id="UP000252081"/>
    </source>
</evidence>
<organism evidence="1 2">
    <name type="scientific">Pedobacter miscanthi</name>
    <dbReference type="NCBI Taxonomy" id="2259170"/>
    <lineage>
        <taxon>Bacteria</taxon>
        <taxon>Pseudomonadati</taxon>
        <taxon>Bacteroidota</taxon>
        <taxon>Sphingobacteriia</taxon>
        <taxon>Sphingobacteriales</taxon>
        <taxon>Sphingobacteriaceae</taxon>
        <taxon>Pedobacter</taxon>
    </lineage>
</organism>
<sequence>MHQNRTILAKLEASPKFGKISYRTGQAARSLGNKKRQKKTRSANTYRNGFLNHVFNPLINGYPLEISDQLIVEKEFFSSAENLCSFYGLPLMNFPSSVYPENIAQSINDLKQKLDRIDKSLELIVIHDEEHVACVAVKKSFDTKTTLYYLPVEPLYELLQDNKRKKTAELLLSVLAYLYQIGGIPYHAEHGSYLSSIYDMIYDWSSDEGCLEDEKEQQYILDCIELMGEKSKWLLEKLNNKKHLQMLAKRISDFRPSSKAEQELLILAKQAYSLHFDFPDCSVIDRIDTAVFDEDEYYNSSRVYAENYLSFIWSFNDCLYDQLMDTVNSALQEYDEIDEPTTIQFFDTVQLSEVHDHSFEIRFFDVLNRITDNLTDFNDEKYNQ</sequence>
<dbReference type="OrthoDB" id="917674at2"/>